<name>A0A0P1EXY3_9RHOB</name>
<dbReference type="RefSeq" id="WP_058122687.1">
    <property type="nucleotide sequence ID" value="NZ_CYRX01000010.1"/>
</dbReference>
<dbReference type="AlphaFoldDB" id="A0A0P1EXY3"/>
<dbReference type="InterPro" id="IPR002068">
    <property type="entry name" value="A-crystallin/Hsp20_dom"/>
</dbReference>
<accession>A0A0P1EXY3</accession>
<dbReference type="CDD" id="cd06464">
    <property type="entry name" value="ACD_sHsps-like"/>
    <property type="match status" value="1"/>
</dbReference>
<sequence length="161" mass="18046">MSYQDYLPTNWIRHRKDDDHPLVALRKEVDSLFDDFGNGFFSGTTEMNVRSNVSETETEFCVTAELPGMTEADVDVSIAGDRIIIKGEKKSEKDEESDDKGRHFHRIERMSGAFQRMMTLPFVIDADTVEAVVKDGVLTVTIPKPPETVAGSKKIKVAHGK</sequence>
<dbReference type="Proteomes" id="UP000051298">
    <property type="component" value="Unassembled WGS sequence"/>
</dbReference>
<dbReference type="STRING" id="266809.PM03_04230"/>
<comment type="similarity">
    <text evidence="1 2">Belongs to the small heat shock protein (HSP20) family.</text>
</comment>
<dbReference type="Pfam" id="PF00011">
    <property type="entry name" value="HSP20"/>
    <property type="match status" value="1"/>
</dbReference>
<dbReference type="InterPro" id="IPR031107">
    <property type="entry name" value="Small_HSP"/>
</dbReference>
<organism evidence="4 5">
    <name type="scientific">Thalassobacter stenotrophicus</name>
    <dbReference type="NCBI Taxonomy" id="266809"/>
    <lineage>
        <taxon>Bacteria</taxon>
        <taxon>Pseudomonadati</taxon>
        <taxon>Pseudomonadota</taxon>
        <taxon>Alphaproteobacteria</taxon>
        <taxon>Rhodobacterales</taxon>
        <taxon>Roseobacteraceae</taxon>
        <taxon>Thalassobacter</taxon>
    </lineage>
</organism>
<evidence type="ECO:0000256" key="1">
    <source>
        <dbReference type="PROSITE-ProRule" id="PRU00285"/>
    </source>
</evidence>
<dbReference type="InterPro" id="IPR008978">
    <property type="entry name" value="HSP20-like_chaperone"/>
</dbReference>
<dbReference type="SUPFAM" id="SSF49764">
    <property type="entry name" value="HSP20-like chaperones"/>
    <property type="match status" value="1"/>
</dbReference>
<gene>
    <name evidence="4" type="primary">hspA</name>
    <name evidence="4" type="ORF">THS5294_00778</name>
</gene>
<dbReference type="EMBL" id="CYRX01000010">
    <property type="protein sequence ID" value="CUH59492.1"/>
    <property type="molecule type" value="Genomic_DNA"/>
</dbReference>
<dbReference type="PANTHER" id="PTHR11527">
    <property type="entry name" value="HEAT-SHOCK PROTEIN 20 FAMILY MEMBER"/>
    <property type="match status" value="1"/>
</dbReference>
<reference evidence="4 5" key="1">
    <citation type="submission" date="2015-09" db="EMBL/GenBank/DDBJ databases">
        <authorList>
            <consortium name="Swine Surveillance"/>
        </authorList>
    </citation>
    <scope>NUCLEOTIDE SEQUENCE [LARGE SCALE GENOMIC DNA]</scope>
    <source>
        <strain evidence="4 5">CECT 5294</strain>
    </source>
</reference>
<feature type="domain" description="SHSP" evidence="3">
    <location>
        <begin position="42"/>
        <end position="160"/>
    </location>
</feature>
<evidence type="ECO:0000313" key="5">
    <source>
        <dbReference type="Proteomes" id="UP000051298"/>
    </source>
</evidence>
<evidence type="ECO:0000259" key="3">
    <source>
        <dbReference type="PROSITE" id="PS01031"/>
    </source>
</evidence>
<proteinExistence type="inferred from homology"/>
<dbReference type="Gene3D" id="2.60.40.790">
    <property type="match status" value="1"/>
</dbReference>
<evidence type="ECO:0000256" key="2">
    <source>
        <dbReference type="RuleBase" id="RU003616"/>
    </source>
</evidence>
<dbReference type="PROSITE" id="PS01031">
    <property type="entry name" value="SHSP"/>
    <property type="match status" value="1"/>
</dbReference>
<protein>
    <submittedName>
        <fullName evidence="4">Spore protein SP21</fullName>
    </submittedName>
</protein>
<evidence type="ECO:0000313" key="4">
    <source>
        <dbReference type="EMBL" id="CUH59492.1"/>
    </source>
</evidence>
<dbReference type="eggNOG" id="COG0071">
    <property type="taxonomic scope" value="Bacteria"/>
</dbReference>